<protein>
    <recommendedName>
        <fullName evidence="4">Peptidoglycan-binding protein LysM</fullName>
    </recommendedName>
</protein>
<feature type="transmembrane region" description="Helical" evidence="1">
    <location>
        <begin position="23"/>
        <end position="40"/>
    </location>
</feature>
<keyword evidence="1" id="KW-0812">Transmembrane</keyword>
<gene>
    <name evidence="2" type="ORF">CLV55_101476</name>
</gene>
<name>A0A328YNY6_9FLAO</name>
<proteinExistence type="predicted"/>
<evidence type="ECO:0000256" key="1">
    <source>
        <dbReference type="SAM" id="Phobius"/>
    </source>
</evidence>
<dbReference type="Proteomes" id="UP000248840">
    <property type="component" value="Unassembled WGS sequence"/>
</dbReference>
<sequence length="227" mass="25783">MFIFVPIIKPFLALKMDSMINKWMFYSVLFFVVSASSFYFKPLEPYHPKKTLTDVDFSYQLPSIKIVDYQHQNMPFLGKRFVGFKEAIAAKESLGQYKLVNSLGYMGKYQFGISALNFIGIKSKAVFLNNPMLQEDAFVALVSINKYKLADIIREYKGKTVDGVRITESGLLAAAHLGGAQSVRKFITSSGKKKFKDGYGTTIKSYLKRFAGYETHNIPPKEFVKIE</sequence>
<evidence type="ECO:0008006" key="4">
    <source>
        <dbReference type="Google" id="ProtNLM"/>
    </source>
</evidence>
<keyword evidence="1" id="KW-1133">Transmembrane helix</keyword>
<evidence type="ECO:0000313" key="3">
    <source>
        <dbReference type="Proteomes" id="UP000248840"/>
    </source>
</evidence>
<keyword evidence="1" id="KW-0472">Membrane</keyword>
<dbReference type="AlphaFoldDB" id="A0A328YNY6"/>
<dbReference type="EMBL" id="QLSZ01000001">
    <property type="protein sequence ID" value="RAR75771.1"/>
    <property type="molecule type" value="Genomic_DNA"/>
</dbReference>
<reference evidence="2 3" key="1">
    <citation type="submission" date="2018-06" db="EMBL/GenBank/DDBJ databases">
        <title>Genomic Encyclopedia of Archaeal and Bacterial Type Strains, Phase II (KMG-II): from individual species to whole genera.</title>
        <authorList>
            <person name="Goeker M."/>
        </authorList>
    </citation>
    <scope>NUCLEOTIDE SEQUENCE [LARGE SCALE GENOMIC DNA]</scope>
    <source>
        <strain evidence="2 3">DSM 25663</strain>
    </source>
</reference>
<comment type="caution">
    <text evidence="2">The sequence shown here is derived from an EMBL/GenBank/DDBJ whole genome shotgun (WGS) entry which is preliminary data.</text>
</comment>
<accession>A0A328YNY6</accession>
<organism evidence="2 3">
    <name type="scientific">Flavobacterium aciduliphilum</name>
    <dbReference type="NCBI Taxonomy" id="1101402"/>
    <lineage>
        <taxon>Bacteria</taxon>
        <taxon>Pseudomonadati</taxon>
        <taxon>Bacteroidota</taxon>
        <taxon>Flavobacteriia</taxon>
        <taxon>Flavobacteriales</taxon>
        <taxon>Flavobacteriaceae</taxon>
        <taxon>Flavobacterium</taxon>
    </lineage>
</organism>
<evidence type="ECO:0000313" key="2">
    <source>
        <dbReference type="EMBL" id="RAR75771.1"/>
    </source>
</evidence>
<keyword evidence="3" id="KW-1185">Reference proteome</keyword>